<dbReference type="InterPro" id="IPR041468">
    <property type="entry name" value="HTH_ParB/Spo0J"/>
</dbReference>
<evidence type="ECO:0000313" key="6">
    <source>
        <dbReference type="EMBL" id="XCC57733.1"/>
    </source>
</evidence>
<protein>
    <submittedName>
        <fullName evidence="6">ParB/RepB/Spo0J family partition protein</fullName>
    </submittedName>
</protein>
<evidence type="ECO:0000256" key="1">
    <source>
        <dbReference type="ARBA" id="ARBA00006295"/>
    </source>
</evidence>
<dbReference type="NCBIfam" id="TIGR00180">
    <property type="entry name" value="parB_part"/>
    <property type="match status" value="1"/>
</dbReference>
<dbReference type="Pfam" id="PF17762">
    <property type="entry name" value="HTH_ParB"/>
    <property type="match status" value="1"/>
</dbReference>
<keyword evidence="2" id="KW-0159">Chromosome partition</keyword>
<dbReference type="Gene3D" id="1.10.10.2830">
    <property type="match status" value="1"/>
</dbReference>
<dbReference type="EMBL" id="CP099959">
    <property type="protein sequence ID" value="XCC57733.1"/>
    <property type="molecule type" value="Genomic_DNA"/>
</dbReference>
<dbReference type="GO" id="GO:0045881">
    <property type="term" value="P:positive regulation of sporulation resulting in formation of a cellular spore"/>
    <property type="evidence" value="ECO:0007669"/>
    <property type="project" value="TreeGrafter"/>
</dbReference>
<dbReference type="SUPFAM" id="SSF110849">
    <property type="entry name" value="ParB/Sulfiredoxin"/>
    <property type="match status" value="1"/>
</dbReference>
<dbReference type="SMART" id="SM00470">
    <property type="entry name" value="ParB"/>
    <property type="match status" value="1"/>
</dbReference>
<proteinExistence type="inferred from homology"/>
<dbReference type="Gene3D" id="3.90.1530.30">
    <property type="match status" value="1"/>
</dbReference>
<feature type="domain" description="ParB-like N-terminal" evidence="5">
    <location>
        <begin position="34"/>
        <end position="124"/>
    </location>
</feature>
<comment type="function">
    <text evidence="4">Involved in chromosome partition. Localize to both poles of the predivisional cell following completion of DNA replication. Binds to the DNA origin of replication.</text>
</comment>
<dbReference type="PANTHER" id="PTHR33375">
    <property type="entry name" value="CHROMOSOME-PARTITIONING PROTEIN PARB-RELATED"/>
    <property type="match status" value="1"/>
</dbReference>
<dbReference type="GO" id="GO:0007059">
    <property type="term" value="P:chromosome segregation"/>
    <property type="evidence" value="ECO:0007669"/>
    <property type="project" value="UniProtKB-KW"/>
</dbReference>
<dbReference type="InterPro" id="IPR004437">
    <property type="entry name" value="ParB/RepB/Spo0J"/>
</dbReference>
<dbReference type="GO" id="GO:0003677">
    <property type="term" value="F:DNA binding"/>
    <property type="evidence" value="ECO:0007669"/>
    <property type="project" value="UniProtKB-KW"/>
</dbReference>
<reference evidence="6" key="1">
    <citation type="submission" date="2022-06" db="EMBL/GenBank/DDBJ databases">
        <title>New Polynucleobacter species.</title>
        <authorList>
            <person name="Hahn M.W."/>
        </authorList>
    </citation>
    <scope>NUCLEOTIDE SEQUENCE</scope>
    <source>
        <strain evidence="6">UK-FUSCHL-C3</strain>
    </source>
</reference>
<dbReference type="FunFam" id="3.90.1530.30:FF:000001">
    <property type="entry name" value="Chromosome partitioning protein ParB"/>
    <property type="match status" value="1"/>
</dbReference>
<comment type="similarity">
    <text evidence="1">Belongs to the ParB family.</text>
</comment>
<organism evidence="6">
    <name type="scientific">Polynucleobacter sp. UK-FUSCHL-C3</name>
    <dbReference type="NCBI Taxonomy" id="2955208"/>
    <lineage>
        <taxon>Bacteria</taxon>
        <taxon>Pseudomonadati</taxon>
        <taxon>Pseudomonadota</taxon>
        <taxon>Betaproteobacteria</taxon>
        <taxon>Burkholderiales</taxon>
        <taxon>Burkholderiaceae</taxon>
        <taxon>Polynucleobacter</taxon>
    </lineage>
</organism>
<dbReference type="InterPro" id="IPR050336">
    <property type="entry name" value="Chromosome_partition/occlusion"/>
</dbReference>
<dbReference type="InterPro" id="IPR036086">
    <property type="entry name" value="ParB/Sulfiredoxin_sf"/>
</dbReference>
<dbReference type="Pfam" id="PF23552">
    <property type="entry name" value="ParB_C"/>
    <property type="match status" value="1"/>
</dbReference>
<name>A0AAU8A275_9BURK</name>
<accession>A0AAU8A275</accession>
<dbReference type="CDD" id="cd16393">
    <property type="entry name" value="SPO0J_N"/>
    <property type="match status" value="1"/>
</dbReference>
<dbReference type="GO" id="GO:0005694">
    <property type="term" value="C:chromosome"/>
    <property type="evidence" value="ECO:0007669"/>
    <property type="project" value="TreeGrafter"/>
</dbReference>
<sequence length="300" mass="32262">MSVNKKKGLGRGLDALLGASNKNMASEFGGDNPSALPLNLLQAGKYQPRQIMDETPLKELADSIRERGVIQPLLVRGLGTGRYEIIAGERRFRAASIAGLKEVPVRIVDADDQAAAAMALIENMQREDLNPLEESRGLARLIEEFGFTHEQAAKSVGKSRSAISNLLRLSQLAKAVQAMLIAGELDMGHARALLSLPGSSQVALAQKIVAQGLSVRETERLAASATLISGDLAKKKPLKGSAGKSSQADQDLKRLAQNMADIVGLEVEFKNKGKGGELRFYFSQFDELDALMKKLGIESN</sequence>
<dbReference type="FunFam" id="1.10.10.2830:FF:000001">
    <property type="entry name" value="Chromosome partitioning protein ParB"/>
    <property type="match status" value="1"/>
</dbReference>
<dbReference type="AlphaFoldDB" id="A0AAU8A275"/>
<dbReference type="RefSeq" id="WP_353438821.1">
    <property type="nucleotide sequence ID" value="NZ_CP099959.1"/>
</dbReference>
<evidence type="ECO:0000256" key="4">
    <source>
        <dbReference type="ARBA" id="ARBA00025472"/>
    </source>
</evidence>
<dbReference type="InterPro" id="IPR057240">
    <property type="entry name" value="ParB_dimer_C"/>
</dbReference>
<dbReference type="PANTHER" id="PTHR33375:SF1">
    <property type="entry name" value="CHROMOSOME-PARTITIONING PROTEIN PARB-RELATED"/>
    <property type="match status" value="1"/>
</dbReference>
<evidence type="ECO:0000256" key="2">
    <source>
        <dbReference type="ARBA" id="ARBA00022829"/>
    </source>
</evidence>
<dbReference type="SUPFAM" id="SSF109709">
    <property type="entry name" value="KorB DNA-binding domain-like"/>
    <property type="match status" value="1"/>
</dbReference>
<dbReference type="InterPro" id="IPR003115">
    <property type="entry name" value="ParB_N"/>
</dbReference>
<evidence type="ECO:0000259" key="5">
    <source>
        <dbReference type="SMART" id="SM00470"/>
    </source>
</evidence>
<evidence type="ECO:0000256" key="3">
    <source>
        <dbReference type="ARBA" id="ARBA00023125"/>
    </source>
</evidence>
<gene>
    <name evidence="6" type="ORF">NKE59_00050</name>
</gene>
<dbReference type="Pfam" id="PF02195">
    <property type="entry name" value="ParB_N"/>
    <property type="match status" value="1"/>
</dbReference>
<keyword evidence="3" id="KW-0238">DNA-binding</keyword>